<accession>A0ABX4MM54</accession>
<dbReference type="RefSeq" id="WP_097143858.1">
    <property type="nucleotide sequence ID" value="NZ_OBEA01000001.1"/>
</dbReference>
<comment type="caution">
    <text evidence="1">The sequence shown here is derived from an EMBL/GenBank/DDBJ whole genome shotgun (WGS) entry which is preliminary data.</text>
</comment>
<sequence length="101" mass="10772">MLLLTALPARAEQFAAPVAFGAMFDAEVTVSIRRFRAEAQEVWHIAGTCAGAEGATVIRLTDFPANADLTVFLGAKPAQAHRVICVTNPDRAPDAVRDLLP</sequence>
<gene>
    <name evidence="1" type="ORF">CVM39_15615</name>
</gene>
<proteinExistence type="predicted"/>
<protein>
    <submittedName>
        <fullName evidence="1">Uncharacterized protein</fullName>
    </submittedName>
</protein>
<dbReference type="Proteomes" id="UP000231702">
    <property type="component" value="Unassembled WGS sequence"/>
</dbReference>
<reference evidence="1 2" key="1">
    <citation type="journal article" date="2018" name="Int. J. Syst. Evol. Microbiol.">
        <title>Pseudooceanicola lipolyticus sp. nov., a marine alphaproteobacterium, reclassification of Oceanicola flagellatus as Pseudooceanicola flagellatus comb. nov. and emended description of the genus Pseudooceanicola.</title>
        <authorList>
            <person name="Huang M.-M."/>
            <person name="Guo L.-L."/>
            <person name="Wu Y.-H."/>
            <person name="Lai Q.-L."/>
            <person name="Shao Z.-Z."/>
            <person name="Wang C.-S."/>
            <person name="Wu M."/>
            <person name="Xu X.-W."/>
        </authorList>
    </citation>
    <scope>NUCLEOTIDE SEQUENCE [LARGE SCALE GENOMIC DNA]</scope>
    <source>
        <strain evidence="1 2">Ar-45</strain>
    </source>
</reference>
<name>A0ABX4MM54_9RHOB</name>
<evidence type="ECO:0000313" key="1">
    <source>
        <dbReference type="EMBL" id="PJE27982.1"/>
    </source>
</evidence>
<dbReference type="EMBL" id="PGTD01000017">
    <property type="protein sequence ID" value="PJE27982.1"/>
    <property type="molecule type" value="Genomic_DNA"/>
</dbReference>
<organism evidence="1 2">
    <name type="scientific">Pseudooceanicola antarcticus</name>
    <dbReference type="NCBI Taxonomy" id="1247613"/>
    <lineage>
        <taxon>Bacteria</taxon>
        <taxon>Pseudomonadati</taxon>
        <taxon>Pseudomonadota</taxon>
        <taxon>Alphaproteobacteria</taxon>
        <taxon>Rhodobacterales</taxon>
        <taxon>Paracoccaceae</taxon>
        <taxon>Pseudooceanicola</taxon>
    </lineage>
</organism>
<evidence type="ECO:0000313" key="2">
    <source>
        <dbReference type="Proteomes" id="UP000231702"/>
    </source>
</evidence>
<keyword evidence="2" id="KW-1185">Reference proteome</keyword>